<feature type="compositionally biased region" description="Acidic residues" evidence="1">
    <location>
        <begin position="54"/>
        <end position="65"/>
    </location>
</feature>
<name>A0AAD4NJP6_9BILA</name>
<evidence type="ECO:0000313" key="4">
    <source>
        <dbReference type="Proteomes" id="UP001201812"/>
    </source>
</evidence>
<keyword evidence="4" id="KW-1185">Reference proteome</keyword>
<reference evidence="3" key="1">
    <citation type="submission" date="2022-01" db="EMBL/GenBank/DDBJ databases">
        <title>Genome Sequence Resource for Two Populations of Ditylenchus destructor, the Migratory Endoparasitic Phytonematode.</title>
        <authorList>
            <person name="Zhang H."/>
            <person name="Lin R."/>
            <person name="Xie B."/>
        </authorList>
    </citation>
    <scope>NUCLEOTIDE SEQUENCE</scope>
    <source>
        <strain evidence="3">BazhouSP</strain>
    </source>
</reference>
<evidence type="ECO:0000256" key="1">
    <source>
        <dbReference type="SAM" id="MobiDB-lite"/>
    </source>
</evidence>
<organism evidence="3 4">
    <name type="scientific">Ditylenchus destructor</name>
    <dbReference type="NCBI Taxonomy" id="166010"/>
    <lineage>
        <taxon>Eukaryota</taxon>
        <taxon>Metazoa</taxon>
        <taxon>Ecdysozoa</taxon>
        <taxon>Nematoda</taxon>
        <taxon>Chromadorea</taxon>
        <taxon>Rhabditida</taxon>
        <taxon>Tylenchina</taxon>
        <taxon>Tylenchomorpha</taxon>
        <taxon>Sphaerularioidea</taxon>
        <taxon>Anguinidae</taxon>
        <taxon>Anguininae</taxon>
        <taxon>Ditylenchus</taxon>
    </lineage>
</organism>
<feature type="signal peptide" evidence="2">
    <location>
        <begin position="1"/>
        <end position="21"/>
    </location>
</feature>
<dbReference type="EMBL" id="JAKKPZ010000001">
    <property type="protein sequence ID" value="KAI1728759.1"/>
    <property type="molecule type" value="Genomic_DNA"/>
</dbReference>
<sequence>MIMGYTYLFILLLYSAGFITAELDPALPDSAPQPAESSTENNEKADNSSSEIVAETDNDDESEENVQADLNEHSLFSVEGEGAEATIRVNNHSRLGLIIAEAFVKDHLFVLKKGKVVLKPRIEEPERVSEKMFNAIRDIAVPYYSELDSIKSLETEATSSKIIDGLVALQYVNLLGSVLRDGIKTMKKIVKDLDEWQGLRDAYFRNEKNPSAYKIKKIRKRMKLLKNHRINKYESYREAIMNRLPEEFKDQENVPTFVLNELKNGNDDENASTD</sequence>
<gene>
    <name evidence="3" type="ORF">DdX_00961</name>
</gene>
<dbReference type="AlphaFoldDB" id="A0AAD4NJP6"/>
<dbReference type="Proteomes" id="UP001201812">
    <property type="component" value="Unassembled WGS sequence"/>
</dbReference>
<evidence type="ECO:0000313" key="3">
    <source>
        <dbReference type="EMBL" id="KAI1728759.1"/>
    </source>
</evidence>
<evidence type="ECO:0000256" key="2">
    <source>
        <dbReference type="SAM" id="SignalP"/>
    </source>
</evidence>
<keyword evidence="2" id="KW-0732">Signal</keyword>
<comment type="caution">
    <text evidence="3">The sequence shown here is derived from an EMBL/GenBank/DDBJ whole genome shotgun (WGS) entry which is preliminary data.</text>
</comment>
<protein>
    <submittedName>
        <fullName evidence="3">Uncharacterized protein</fullName>
    </submittedName>
</protein>
<proteinExistence type="predicted"/>
<accession>A0AAD4NJP6</accession>
<feature type="region of interest" description="Disordered" evidence="1">
    <location>
        <begin position="29"/>
        <end position="65"/>
    </location>
</feature>
<feature type="chain" id="PRO_5041968218" evidence="2">
    <location>
        <begin position="22"/>
        <end position="274"/>
    </location>
</feature>